<proteinExistence type="predicted"/>
<evidence type="ECO:0000313" key="4">
    <source>
        <dbReference type="Proteomes" id="UP000268093"/>
    </source>
</evidence>
<evidence type="ECO:0008006" key="5">
    <source>
        <dbReference type="Google" id="ProtNLM"/>
    </source>
</evidence>
<evidence type="ECO:0000313" key="3">
    <source>
        <dbReference type="EMBL" id="RUP50632.1"/>
    </source>
</evidence>
<gene>
    <name evidence="3" type="ORF">BC936DRAFT_138303</name>
</gene>
<feature type="domain" description="HSac2" evidence="2">
    <location>
        <begin position="179"/>
        <end position="336"/>
    </location>
</feature>
<dbReference type="InterPro" id="IPR022158">
    <property type="entry name" value="Inositol_phosphatase"/>
</dbReference>
<dbReference type="PROSITE" id="PS50275">
    <property type="entry name" value="SAC"/>
    <property type="match status" value="1"/>
</dbReference>
<dbReference type="GO" id="GO:0005783">
    <property type="term" value="C:endoplasmic reticulum"/>
    <property type="evidence" value="ECO:0007669"/>
    <property type="project" value="TreeGrafter"/>
</dbReference>
<comment type="caution">
    <text evidence="3">The sequence shown here is derived from an EMBL/GenBank/DDBJ whole genome shotgun (WGS) entry which is preliminary data.</text>
</comment>
<dbReference type="AlphaFoldDB" id="A0A433DID4"/>
<dbReference type="PANTHER" id="PTHR45662">
    <property type="entry name" value="PHOSPHATIDYLINOSITIDE PHOSPHATASE SAC1"/>
    <property type="match status" value="1"/>
</dbReference>
<organism evidence="3 4">
    <name type="scientific">Jimgerdemannia flammicorona</name>
    <dbReference type="NCBI Taxonomy" id="994334"/>
    <lineage>
        <taxon>Eukaryota</taxon>
        <taxon>Fungi</taxon>
        <taxon>Fungi incertae sedis</taxon>
        <taxon>Mucoromycota</taxon>
        <taxon>Mucoromycotina</taxon>
        <taxon>Endogonomycetes</taxon>
        <taxon>Endogonales</taxon>
        <taxon>Endogonaceae</taxon>
        <taxon>Jimgerdemannia</taxon>
    </lineage>
</organism>
<dbReference type="Proteomes" id="UP000268093">
    <property type="component" value="Unassembled WGS sequence"/>
</dbReference>
<dbReference type="PANTHER" id="PTHR45662:SF7">
    <property type="entry name" value="SACI DOMAIN PROTEIN (AFU_ORTHOLOGUE AFUA_1G15890)"/>
    <property type="match status" value="1"/>
</dbReference>
<evidence type="ECO:0000259" key="1">
    <source>
        <dbReference type="PROSITE" id="PS50275"/>
    </source>
</evidence>
<evidence type="ECO:0000259" key="2">
    <source>
        <dbReference type="PROSITE" id="PS51791"/>
    </source>
</evidence>
<name>A0A433DID4_9FUNG</name>
<reference evidence="3 4" key="1">
    <citation type="journal article" date="2018" name="New Phytol.">
        <title>Phylogenomics of Endogonaceae and evolution of mycorrhizas within Mucoromycota.</title>
        <authorList>
            <person name="Chang Y."/>
            <person name="Desiro A."/>
            <person name="Na H."/>
            <person name="Sandor L."/>
            <person name="Lipzen A."/>
            <person name="Clum A."/>
            <person name="Barry K."/>
            <person name="Grigoriev I.V."/>
            <person name="Martin F.M."/>
            <person name="Stajich J.E."/>
            <person name="Smith M.E."/>
            <person name="Bonito G."/>
            <person name="Spatafora J.W."/>
        </authorList>
    </citation>
    <scope>NUCLEOTIDE SEQUENCE [LARGE SCALE GENOMIC DNA]</scope>
    <source>
        <strain evidence="3 4">GMNB39</strain>
    </source>
</reference>
<sequence>MKYENIAKLVNSLEHDLNQMQYFWLAGPNQIYCQQIGTFRTNCMDCLDRTNVVQCAIARNVLITQLMRFGISEYPDRGIRYYEHFETTFNHVWANNGDTISREYAGTSALKGDFTRTGKRNITGMMNDASNSLARMYHNTVKDFWRQATIDYMLGYHKIEIFRLVPQSTMMSAEPGVELRWQKVRANAIDISSGIVISDGEEKIDGWTLLSPVEPNIRRGRSFEEKVFLLTKKAIYICSFHYSLEKVVQFKRIGLQTITRLVKGEYVLSTADAISTSPENNYGFLLYYDTEGESIRINSGSIRNSRSNEFSVAAVEAEVATAVGAEEEAFKDGTFLAFKAVRYNILGELPEHEVRNCQQQVEDIVKKITEACKALKRGSLGKDEFVIDRPIISLEEAKRSTGLITKVGHKLKKIWI</sequence>
<dbReference type="PROSITE" id="PS51791">
    <property type="entry name" value="HSAC2"/>
    <property type="match status" value="1"/>
</dbReference>
<dbReference type="EMBL" id="RBNI01001290">
    <property type="protein sequence ID" value="RUP50632.1"/>
    <property type="molecule type" value="Genomic_DNA"/>
</dbReference>
<dbReference type="GO" id="GO:0046856">
    <property type="term" value="P:phosphatidylinositol dephosphorylation"/>
    <property type="evidence" value="ECO:0007669"/>
    <property type="project" value="TreeGrafter"/>
</dbReference>
<feature type="domain" description="SAC" evidence="1">
    <location>
        <begin position="1"/>
        <end position="106"/>
    </location>
</feature>
<dbReference type="Pfam" id="PF12456">
    <property type="entry name" value="hSac2"/>
    <property type="match status" value="1"/>
</dbReference>
<accession>A0A433DID4</accession>
<dbReference type="InterPro" id="IPR034753">
    <property type="entry name" value="hSac2"/>
</dbReference>
<dbReference type="InterPro" id="IPR002013">
    <property type="entry name" value="SAC_dom"/>
</dbReference>
<protein>
    <recommendedName>
        <fullName evidence="5">SacI homology domain-containing protein</fullName>
    </recommendedName>
</protein>
<keyword evidence="4" id="KW-1185">Reference proteome</keyword>
<dbReference type="GO" id="GO:0043812">
    <property type="term" value="F:phosphatidylinositol-4-phosphate phosphatase activity"/>
    <property type="evidence" value="ECO:0007669"/>
    <property type="project" value="TreeGrafter"/>
</dbReference>